<dbReference type="AlphaFoldDB" id="A0A4R8LV50"/>
<evidence type="ECO:0000313" key="1">
    <source>
        <dbReference type="EMBL" id="TDY51683.1"/>
    </source>
</evidence>
<comment type="caution">
    <text evidence="1">The sequence shown here is derived from an EMBL/GenBank/DDBJ whole genome shotgun (WGS) entry which is preliminary data.</text>
</comment>
<accession>A0A4R8LV50</accession>
<name>A0A4R8LV50_9BURK</name>
<proteinExistence type="predicted"/>
<dbReference type="Proteomes" id="UP000295509">
    <property type="component" value="Unassembled WGS sequence"/>
</dbReference>
<evidence type="ECO:0000313" key="2">
    <source>
        <dbReference type="Proteomes" id="UP000295509"/>
    </source>
</evidence>
<dbReference type="EMBL" id="SORE01000007">
    <property type="protein sequence ID" value="TDY51683.1"/>
    <property type="molecule type" value="Genomic_DNA"/>
</dbReference>
<organism evidence="1 2">
    <name type="scientific">Paraburkholderia rhizosphaerae</name>
    <dbReference type="NCBI Taxonomy" id="480658"/>
    <lineage>
        <taxon>Bacteria</taxon>
        <taxon>Pseudomonadati</taxon>
        <taxon>Pseudomonadota</taxon>
        <taxon>Betaproteobacteria</taxon>
        <taxon>Burkholderiales</taxon>
        <taxon>Burkholderiaceae</taxon>
        <taxon>Paraburkholderia</taxon>
    </lineage>
</organism>
<keyword evidence="2" id="KW-1185">Reference proteome</keyword>
<protein>
    <submittedName>
        <fullName evidence="1">Uncharacterized protein</fullName>
    </submittedName>
</protein>
<sequence length="70" mass="8069">MPEGNPGQRFPIPVLTVLLRSGLDCICKTVRVGKERRMTCSQTHLHTCIAGCQKRIKPYRNFGREKQNLW</sequence>
<gene>
    <name evidence="1" type="ORF">BX592_107251</name>
</gene>
<reference evidence="1 2" key="1">
    <citation type="submission" date="2019-03" db="EMBL/GenBank/DDBJ databases">
        <title>Genomic Encyclopedia of Type Strains, Phase III (KMG-III): the genomes of soil and plant-associated and newly described type strains.</title>
        <authorList>
            <person name="Whitman W."/>
        </authorList>
    </citation>
    <scope>NUCLEOTIDE SEQUENCE [LARGE SCALE GENOMIC DNA]</scope>
    <source>
        <strain evidence="1 2">LMG 29544</strain>
    </source>
</reference>